<dbReference type="GO" id="GO:0005737">
    <property type="term" value="C:cytoplasm"/>
    <property type="evidence" value="ECO:0007669"/>
    <property type="project" value="TreeGrafter"/>
</dbReference>
<evidence type="ECO:0000259" key="6">
    <source>
        <dbReference type="PROSITE" id="PS51462"/>
    </source>
</evidence>
<comment type="similarity">
    <text evidence="2">Belongs to the Nudix hydrolase family.</text>
</comment>
<dbReference type="SUPFAM" id="SSF55811">
    <property type="entry name" value="Nudix"/>
    <property type="match status" value="1"/>
</dbReference>
<organism evidence="7 8">
    <name type="scientific">Uabimicrobium amorphum</name>
    <dbReference type="NCBI Taxonomy" id="2596890"/>
    <lineage>
        <taxon>Bacteria</taxon>
        <taxon>Pseudomonadati</taxon>
        <taxon>Planctomycetota</taxon>
        <taxon>Candidatus Uabimicrobiia</taxon>
        <taxon>Candidatus Uabimicrobiales</taxon>
        <taxon>Candidatus Uabimicrobiaceae</taxon>
        <taxon>Candidatus Uabimicrobium</taxon>
    </lineage>
</organism>
<name>A0A5S9ILI9_UABAM</name>
<dbReference type="InterPro" id="IPR015797">
    <property type="entry name" value="NUDIX_hydrolase-like_dom_sf"/>
</dbReference>
<evidence type="ECO:0000313" key="7">
    <source>
        <dbReference type="EMBL" id="BBM84103.1"/>
    </source>
</evidence>
<dbReference type="RefSeq" id="WP_151968278.1">
    <property type="nucleotide sequence ID" value="NZ_AP019860.1"/>
</dbReference>
<dbReference type="CDD" id="cd18886">
    <property type="entry name" value="NUDIX_MutT_Nudt1"/>
    <property type="match status" value="1"/>
</dbReference>
<keyword evidence="4" id="KW-0378">Hydrolase</keyword>
<dbReference type="EMBL" id="AP019860">
    <property type="protein sequence ID" value="BBM84103.1"/>
    <property type="molecule type" value="Genomic_DNA"/>
</dbReference>
<evidence type="ECO:0000256" key="4">
    <source>
        <dbReference type="ARBA" id="ARBA00022801"/>
    </source>
</evidence>
<evidence type="ECO:0000256" key="1">
    <source>
        <dbReference type="ARBA" id="ARBA00001946"/>
    </source>
</evidence>
<dbReference type="GO" id="GO:0008413">
    <property type="term" value="F:8-oxo-7,8-dihydroguanosine triphosphate pyrophosphatase activity"/>
    <property type="evidence" value="ECO:0007669"/>
    <property type="project" value="InterPro"/>
</dbReference>
<dbReference type="InterPro" id="IPR003562">
    <property type="entry name" value="Mutator_MutX_prot"/>
</dbReference>
<evidence type="ECO:0000313" key="8">
    <source>
        <dbReference type="Proteomes" id="UP000326354"/>
    </source>
</evidence>
<dbReference type="Gene3D" id="3.90.79.10">
    <property type="entry name" value="Nucleoside Triphosphate Pyrophosphohydrolase"/>
    <property type="match status" value="1"/>
</dbReference>
<keyword evidence="5" id="KW-0460">Magnesium</keyword>
<gene>
    <name evidence="7" type="ORF">UABAM_02459</name>
</gene>
<reference evidence="7 8" key="1">
    <citation type="submission" date="2019-08" db="EMBL/GenBank/DDBJ databases">
        <title>Complete genome sequence of Candidatus Uab amorphum.</title>
        <authorList>
            <person name="Shiratori T."/>
            <person name="Suzuki S."/>
            <person name="Kakizawa Y."/>
            <person name="Ishida K."/>
        </authorList>
    </citation>
    <scope>NUCLEOTIDE SEQUENCE [LARGE SCALE GENOMIC DNA]</scope>
    <source>
        <strain evidence="7 8">SRT547</strain>
    </source>
</reference>
<dbReference type="PROSITE" id="PS00893">
    <property type="entry name" value="NUDIX_BOX"/>
    <property type="match status" value="1"/>
</dbReference>
<dbReference type="PRINTS" id="PR01402">
    <property type="entry name" value="MUTATORMUTX"/>
</dbReference>
<evidence type="ECO:0000256" key="5">
    <source>
        <dbReference type="ARBA" id="ARBA00022842"/>
    </source>
</evidence>
<dbReference type="PROSITE" id="PS51462">
    <property type="entry name" value="NUDIX"/>
    <property type="match status" value="1"/>
</dbReference>
<dbReference type="InterPro" id="IPR000086">
    <property type="entry name" value="NUDIX_hydrolase_dom"/>
</dbReference>
<dbReference type="PANTHER" id="PTHR43758:SF2">
    <property type="entry name" value="OXIDIZED PURINE NUCLEOSIDE TRIPHOSPHATE HYDROLASE"/>
    <property type="match status" value="1"/>
</dbReference>
<protein>
    <submittedName>
        <fullName evidence="7">7,8-dihydro-8-oxoguanine triphosphatase</fullName>
    </submittedName>
</protein>
<evidence type="ECO:0000256" key="2">
    <source>
        <dbReference type="ARBA" id="ARBA00005582"/>
    </source>
</evidence>
<dbReference type="InterPro" id="IPR020084">
    <property type="entry name" value="NUDIX_hydrolase_CS"/>
</dbReference>
<keyword evidence="3" id="KW-0479">Metal-binding</keyword>
<dbReference type="GO" id="GO:0046872">
    <property type="term" value="F:metal ion binding"/>
    <property type="evidence" value="ECO:0007669"/>
    <property type="project" value="UniProtKB-KW"/>
</dbReference>
<feature type="domain" description="Nudix hydrolase" evidence="6">
    <location>
        <begin position="1"/>
        <end position="129"/>
    </location>
</feature>
<dbReference type="KEGG" id="uam:UABAM_02459"/>
<sequence>MKLATLCYLKKDNKTLMLHRIKKDKDIHAGKWNGLGGKFSLHETPEECAIREIEEESGLIAEKLNLKGMITFPEFKDGEDWYVFVYVVTDFSGVLHECEEGELHWIADEEITNLNLWEGDRIFFPWLEQNRFFSAKFVYKDGNYITHEVSFY</sequence>
<evidence type="ECO:0000256" key="3">
    <source>
        <dbReference type="ARBA" id="ARBA00022723"/>
    </source>
</evidence>
<keyword evidence="8" id="KW-1185">Reference proteome</keyword>
<accession>A0A5S9ILI9</accession>
<dbReference type="AlphaFoldDB" id="A0A5S9ILI9"/>
<proteinExistence type="inferred from homology"/>
<dbReference type="PANTHER" id="PTHR43758">
    <property type="entry name" value="7,8-DIHYDRO-8-OXOGUANINE TRIPHOSPHATASE"/>
    <property type="match status" value="1"/>
</dbReference>
<dbReference type="Proteomes" id="UP000326354">
    <property type="component" value="Chromosome"/>
</dbReference>
<dbReference type="Pfam" id="PF00293">
    <property type="entry name" value="NUDIX"/>
    <property type="match status" value="1"/>
</dbReference>
<comment type="cofactor">
    <cofactor evidence="1">
        <name>Mg(2+)</name>
        <dbReference type="ChEBI" id="CHEBI:18420"/>
    </cofactor>
</comment>
<dbReference type="GO" id="GO:0006281">
    <property type="term" value="P:DNA repair"/>
    <property type="evidence" value="ECO:0007669"/>
    <property type="project" value="InterPro"/>
</dbReference>
<dbReference type="OrthoDB" id="9800186at2"/>